<name>A0A382U5Q0_9ZZZZ</name>
<proteinExistence type="predicted"/>
<dbReference type="Gene3D" id="3.40.50.720">
    <property type="entry name" value="NAD(P)-binding Rossmann-like Domain"/>
    <property type="match status" value="1"/>
</dbReference>
<organism evidence="2">
    <name type="scientific">marine metagenome</name>
    <dbReference type="NCBI Taxonomy" id="408172"/>
    <lineage>
        <taxon>unclassified sequences</taxon>
        <taxon>metagenomes</taxon>
        <taxon>ecological metagenomes</taxon>
    </lineage>
</organism>
<dbReference type="AlphaFoldDB" id="A0A382U5Q0"/>
<evidence type="ECO:0000259" key="1">
    <source>
        <dbReference type="Pfam" id="PF02558"/>
    </source>
</evidence>
<feature type="domain" description="Ketopantoate reductase N-terminal" evidence="1">
    <location>
        <begin position="8"/>
        <end position="30"/>
    </location>
</feature>
<dbReference type="Pfam" id="PF02558">
    <property type="entry name" value="ApbA"/>
    <property type="match status" value="1"/>
</dbReference>
<gene>
    <name evidence="2" type="ORF">METZ01_LOCUS381872</name>
</gene>
<evidence type="ECO:0000313" key="2">
    <source>
        <dbReference type="EMBL" id="SVD29018.1"/>
    </source>
</evidence>
<protein>
    <recommendedName>
        <fullName evidence="1">Ketopantoate reductase N-terminal domain-containing protein</fullName>
    </recommendedName>
</protein>
<reference evidence="2" key="1">
    <citation type="submission" date="2018-05" db="EMBL/GenBank/DDBJ databases">
        <authorList>
            <person name="Lanie J.A."/>
            <person name="Ng W.-L."/>
            <person name="Kazmierczak K.M."/>
            <person name="Andrzejewski T.M."/>
            <person name="Davidsen T.M."/>
            <person name="Wayne K.J."/>
            <person name="Tettelin H."/>
            <person name="Glass J.I."/>
            <person name="Rusch D."/>
            <person name="Podicherti R."/>
            <person name="Tsui H.-C.T."/>
            <person name="Winkler M.E."/>
        </authorList>
    </citation>
    <scope>NUCLEOTIDE SEQUENCE</scope>
</reference>
<dbReference type="InterPro" id="IPR013332">
    <property type="entry name" value="KPR_N"/>
</dbReference>
<feature type="non-terminal residue" evidence="2">
    <location>
        <position position="30"/>
    </location>
</feature>
<sequence length="30" mass="3041">MEANKNKIGVIGCGAVGGYYGGKLCQTGHD</sequence>
<accession>A0A382U5Q0</accession>
<dbReference type="EMBL" id="UINC01141341">
    <property type="protein sequence ID" value="SVD29018.1"/>
    <property type="molecule type" value="Genomic_DNA"/>
</dbReference>